<dbReference type="PIRSF" id="PIRSF005384">
    <property type="entry name" value="RpiB_LacA_B"/>
    <property type="match status" value="1"/>
</dbReference>
<reference evidence="1" key="1">
    <citation type="submission" date="2019-08" db="EMBL/GenBank/DDBJ databases">
        <authorList>
            <person name="Kucharzyk K."/>
            <person name="Murdoch R.W."/>
            <person name="Higgins S."/>
            <person name="Loffler F."/>
        </authorList>
    </citation>
    <scope>NUCLEOTIDE SEQUENCE</scope>
</reference>
<dbReference type="PANTHER" id="PTHR30345">
    <property type="entry name" value="RIBOSE-5-PHOSPHATE ISOMERASE B"/>
    <property type="match status" value="1"/>
</dbReference>
<accession>A0A644T5G5</accession>
<dbReference type="NCBIfam" id="TIGR00689">
    <property type="entry name" value="rpiB_lacA_lacB"/>
    <property type="match status" value="1"/>
</dbReference>
<name>A0A644T5G5_9ZZZZ</name>
<protein>
    <submittedName>
        <fullName evidence="1">Ribose-5-phosphate isomerase B</fullName>
        <ecNumber evidence="1">5.3.1.6</ecNumber>
    </submittedName>
</protein>
<sequence>MKIYLATDHAGFEMKEAVKLFLEIEKDEIQKELEKGGQLISNVDIVDFGAYTYDENDDYPKYISACAGALSADIYTGKKNGFGIVFGGSGEGEAIVAGKYKGIRAGVINSENLELVKLLREHNNANIISFGARFVGEEFVKEAVRTFILTKFDEADKETVTRHERRVEQIEDLEENIDTKITKRELEELQMLESIRSEASDN</sequence>
<dbReference type="GO" id="GO:0009052">
    <property type="term" value="P:pentose-phosphate shunt, non-oxidative branch"/>
    <property type="evidence" value="ECO:0007669"/>
    <property type="project" value="TreeGrafter"/>
</dbReference>
<proteinExistence type="predicted"/>
<organism evidence="1">
    <name type="scientific">bioreactor metagenome</name>
    <dbReference type="NCBI Taxonomy" id="1076179"/>
    <lineage>
        <taxon>unclassified sequences</taxon>
        <taxon>metagenomes</taxon>
        <taxon>ecological metagenomes</taxon>
    </lineage>
</organism>
<keyword evidence="1" id="KW-0413">Isomerase</keyword>
<dbReference type="SUPFAM" id="SSF89623">
    <property type="entry name" value="Ribose/Galactose isomerase RpiB/AlsB"/>
    <property type="match status" value="1"/>
</dbReference>
<comment type="caution">
    <text evidence="1">The sequence shown here is derived from an EMBL/GenBank/DDBJ whole genome shotgun (WGS) entry which is preliminary data.</text>
</comment>
<dbReference type="PANTHER" id="PTHR30345:SF0">
    <property type="entry name" value="DNA DAMAGE-REPAIR_TOLERATION PROTEIN DRT102"/>
    <property type="match status" value="1"/>
</dbReference>
<dbReference type="InterPro" id="IPR036569">
    <property type="entry name" value="RpiB_LacA_LacB_sf"/>
</dbReference>
<dbReference type="EC" id="5.3.1.6" evidence="1"/>
<dbReference type="GO" id="GO:0019316">
    <property type="term" value="P:D-allose catabolic process"/>
    <property type="evidence" value="ECO:0007669"/>
    <property type="project" value="TreeGrafter"/>
</dbReference>
<evidence type="ECO:0000313" key="1">
    <source>
        <dbReference type="EMBL" id="MPL62175.1"/>
    </source>
</evidence>
<dbReference type="Gene3D" id="3.40.1400.10">
    <property type="entry name" value="Sugar-phosphate isomerase, RpiB/LacA/LacB"/>
    <property type="match status" value="1"/>
</dbReference>
<gene>
    <name evidence="1" type="primary">rpiB_2</name>
    <name evidence="1" type="ORF">SDC9_07779</name>
</gene>
<dbReference type="AlphaFoldDB" id="A0A644T5G5"/>
<dbReference type="GO" id="GO:0004751">
    <property type="term" value="F:ribose-5-phosphate isomerase activity"/>
    <property type="evidence" value="ECO:0007669"/>
    <property type="project" value="UniProtKB-EC"/>
</dbReference>
<dbReference type="InterPro" id="IPR003500">
    <property type="entry name" value="RpiB_LacA_LacB"/>
</dbReference>
<dbReference type="Pfam" id="PF02502">
    <property type="entry name" value="LacAB_rpiB"/>
    <property type="match status" value="1"/>
</dbReference>
<dbReference type="EMBL" id="VSSQ01000017">
    <property type="protein sequence ID" value="MPL62175.1"/>
    <property type="molecule type" value="Genomic_DNA"/>
</dbReference>